<keyword evidence="2" id="KW-1185">Reference proteome</keyword>
<accession>A0A8J7HWJ7</accession>
<name>A0A8J7HWJ7_9NOST</name>
<dbReference type="Proteomes" id="UP000632766">
    <property type="component" value="Unassembled WGS sequence"/>
</dbReference>
<evidence type="ECO:0000313" key="1">
    <source>
        <dbReference type="EMBL" id="MBH8563639.1"/>
    </source>
</evidence>
<sequence length="47" mass="5444">MREIRRPCLKPLILIMGFPAPHAYPSHPSHKYVKMLLIGKKQDGCDR</sequence>
<comment type="caution">
    <text evidence="1">The sequence shown here is derived from an EMBL/GenBank/DDBJ whole genome shotgun (WGS) entry which is preliminary data.</text>
</comment>
<organism evidence="1 2">
    <name type="scientific">Amazonocrinis nigriterrae CENA67</name>
    <dbReference type="NCBI Taxonomy" id="2794033"/>
    <lineage>
        <taxon>Bacteria</taxon>
        <taxon>Bacillati</taxon>
        <taxon>Cyanobacteriota</taxon>
        <taxon>Cyanophyceae</taxon>
        <taxon>Nostocales</taxon>
        <taxon>Nostocaceae</taxon>
        <taxon>Amazonocrinis</taxon>
        <taxon>Amazonocrinis nigriterrae</taxon>
    </lineage>
</organism>
<gene>
    <name evidence="1" type="ORF">I8748_15815</name>
</gene>
<dbReference type="AlphaFoldDB" id="A0A8J7HWJ7"/>
<reference evidence="1 2" key="1">
    <citation type="journal article" date="2021" name="Int. J. Syst. Evol. Microbiol.">
        <title>Amazonocrinis nigriterrae gen. nov., sp. nov., Atlanticothrix silvestris gen. nov., sp. nov. and Dendronalium phyllosphericum gen. nov., sp. nov., nostocacean cyanobacteria from Brazilian environments.</title>
        <authorList>
            <person name="Alvarenga D.O."/>
            <person name="Andreote A.P.D."/>
            <person name="Branco L.H.Z."/>
            <person name="Delbaje E."/>
            <person name="Cruz R.B."/>
            <person name="Varani A.M."/>
            <person name="Fiore M.F."/>
        </authorList>
    </citation>
    <scope>NUCLEOTIDE SEQUENCE [LARGE SCALE GENOMIC DNA]</scope>
    <source>
        <strain evidence="1 2">CENA67</strain>
    </source>
</reference>
<evidence type="ECO:0000313" key="2">
    <source>
        <dbReference type="Proteomes" id="UP000632766"/>
    </source>
</evidence>
<dbReference type="EMBL" id="JAECZC010000028">
    <property type="protein sequence ID" value="MBH8563639.1"/>
    <property type="molecule type" value="Genomic_DNA"/>
</dbReference>
<proteinExistence type="predicted"/>
<protein>
    <submittedName>
        <fullName evidence="1">Uncharacterized protein</fullName>
    </submittedName>
</protein>